<keyword evidence="4" id="KW-1133">Transmembrane helix</keyword>
<dbReference type="InterPro" id="IPR003660">
    <property type="entry name" value="HAMP_dom"/>
</dbReference>
<dbReference type="Pfam" id="PF00015">
    <property type="entry name" value="MCPsignal"/>
    <property type="match status" value="1"/>
</dbReference>
<dbReference type="SUPFAM" id="SSF58104">
    <property type="entry name" value="Methyl-accepting chemotaxis protein (MCP) signaling domain"/>
    <property type="match status" value="2"/>
</dbReference>
<keyword evidence="4" id="KW-0472">Membrane</keyword>
<dbReference type="PANTHER" id="PTHR43531">
    <property type="entry name" value="PROTEIN ICFG"/>
    <property type="match status" value="1"/>
</dbReference>
<feature type="transmembrane region" description="Helical" evidence="4">
    <location>
        <begin position="20"/>
        <end position="39"/>
    </location>
</feature>
<dbReference type="CDD" id="cd06225">
    <property type="entry name" value="HAMP"/>
    <property type="match status" value="1"/>
</dbReference>
<feature type="domain" description="Methyl-accepting transducer" evidence="5">
    <location>
        <begin position="753"/>
        <end position="982"/>
    </location>
</feature>
<dbReference type="PROSITE" id="PS50111">
    <property type="entry name" value="CHEMOTAXIS_TRANSDUC_2"/>
    <property type="match status" value="1"/>
</dbReference>
<proteinExistence type="inferred from homology"/>
<protein>
    <submittedName>
        <fullName evidence="7">HAMP domain-containing protein</fullName>
    </submittedName>
</protein>
<dbReference type="SMART" id="SM00283">
    <property type="entry name" value="MA"/>
    <property type="match status" value="1"/>
</dbReference>
<feature type="domain" description="HAMP" evidence="6">
    <location>
        <begin position="479"/>
        <end position="522"/>
    </location>
</feature>
<dbReference type="Proteomes" id="UP000473008">
    <property type="component" value="Unassembled WGS sequence"/>
</dbReference>
<dbReference type="EMBL" id="JAALDL010000003">
    <property type="protein sequence ID" value="NGN97104.1"/>
    <property type="molecule type" value="Genomic_DNA"/>
</dbReference>
<dbReference type="PANTHER" id="PTHR43531:SF11">
    <property type="entry name" value="METHYL-ACCEPTING CHEMOTAXIS PROTEIN 3"/>
    <property type="match status" value="1"/>
</dbReference>
<dbReference type="GO" id="GO:0007165">
    <property type="term" value="P:signal transduction"/>
    <property type="evidence" value="ECO:0007669"/>
    <property type="project" value="UniProtKB-KW"/>
</dbReference>
<evidence type="ECO:0000256" key="2">
    <source>
        <dbReference type="ARBA" id="ARBA00029447"/>
    </source>
</evidence>
<keyword evidence="8" id="KW-1185">Reference proteome</keyword>
<dbReference type="GO" id="GO:0016020">
    <property type="term" value="C:membrane"/>
    <property type="evidence" value="ECO:0007669"/>
    <property type="project" value="InterPro"/>
</dbReference>
<dbReference type="GO" id="GO:0006935">
    <property type="term" value="P:chemotaxis"/>
    <property type="evidence" value="ECO:0007669"/>
    <property type="project" value="UniProtKB-KW"/>
</dbReference>
<dbReference type="Pfam" id="PF18947">
    <property type="entry name" value="HAMP_2"/>
    <property type="match status" value="1"/>
</dbReference>
<keyword evidence="3" id="KW-0807">Transducer</keyword>
<keyword evidence="1" id="KW-0145">Chemotaxis</keyword>
<evidence type="ECO:0000256" key="1">
    <source>
        <dbReference type="ARBA" id="ARBA00022500"/>
    </source>
</evidence>
<feature type="domain" description="HAMP" evidence="6">
    <location>
        <begin position="560"/>
        <end position="612"/>
    </location>
</feature>
<evidence type="ECO:0000259" key="5">
    <source>
        <dbReference type="PROSITE" id="PS50111"/>
    </source>
</evidence>
<dbReference type="Gene3D" id="1.10.287.950">
    <property type="entry name" value="Methyl-accepting chemotaxis protein"/>
    <property type="match status" value="1"/>
</dbReference>
<keyword evidence="4" id="KW-0812">Transmembrane</keyword>
<accession>A0A6M1R9H6</accession>
<dbReference type="Pfam" id="PF00672">
    <property type="entry name" value="HAMP"/>
    <property type="match status" value="1"/>
</dbReference>
<comment type="caution">
    <text evidence="7">The sequence shown here is derived from an EMBL/GenBank/DDBJ whole genome shotgun (WGS) entry which is preliminary data.</text>
</comment>
<gene>
    <name evidence="7" type="ORF">G5S52_05385</name>
</gene>
<dbReference type="InterPro" id="IPR004089">
    <property type="entry name" value="MCPsignal_dom"/>
</dbReference>
<comment type="similarity">
    <text evidence="2">Belongs to the methyl-accepting chemotaxis (MCP) protein family.</text>
</comment>
<feature type="domain" description="HAMP" evidence="6">
    <location>
        <begin position="650"/>
        <end position="703"/>
    </location>
</feature>
<dbReference type="Gene3D" id="1.20.120.1530">
    <property type="match status" value="2"/>
</dbReference>
<dbReference type="PROSITE" id="PS50885">
    <property type="entry name" value="HAMP"/>
    <property type="match status" value="4"/>
</dbReference>
<reference evidence="7 8" key="1">
    <citation type="submission" date="2020-02" db="EMBL/GenBank/DDBJ databases">
        <title>The draft genome of Grimontia sedimenta sp. nov., isolated from benthic sediments near coral reefs south of Kuwait.</title>
        <authorList>
            <person name="Mahmoud H.M."/>
            <person name="Jose L."/>
            <person name="Eapen S."/>
        </authorList>
    </citation>
    <scope>NUCLEOTIDE SEQUENCE [LARGE SCALE GENOMIC DNA]</scope>
    <source>
        <strain evidence="7 8">S25</strain>
    </source>
</reference>
<sequence>MLENWKRQFEDYALVKKMTVILCLIGLVPTIITAFIGLYSSSNSIEQQKSESLQAIAQLKADSVELYFQNSNAVLQSIAQNPLTVNAITPLLEAFREYPQESTQQKMQDLAAFYEESFANTYQFETDSPLETDALMEGANATMIALQHAYIVKNQYPIGQKDQLRQAGRTPYDEAHKRFHPTFRQYLSDFGFYDIFLVNLSSGDVVYSVFKEIDFASNLIEGPYANSGLGEVYRTLKSKLLNGEKVDTVFHDYSQYLPSYDAPAAFSATPVYVNGVPKAALIVQLPLEQISTVMSKGYGLGATGESYIVGADRKLRSDTFLSEDMTVESAFRDNKTINTVAIETALNSQSQIPDTAIHGLNYRDHDVFTVFRKIQIGENADWVIIVEQDVSEALEAITGLQLIYLVVALVLIALVLFSAKHFGQLIARPIQELSAFILGLRQSWRFSDRANVHSKDETGQAAEALNTMLASLDTAVGSISNTMEGLSEGDFSQRVNSDMAGDLQKLKLSINEFASEIEVTVKGIGHVMAKIEQGDFSSQVTTDAKGQLDVLKTQVNSSARATAAFIKDAKLVMSSLEVGDYSKRITTPAAGELASLKESINQSIANTEGVIVNICGVMESISQGKFGQTASIEAAGKLDEMKTAVNRASTSINGVIANIVTVMAQVSEGDFSARCQTEGVSGDLLELANAVNQSATNIDDTLAHTQQILEKLSKGDLTETFDHKVAGDYQKLKSGINDTIISLAYMVQEIQTSASTATNKSEETNAEVSDLNRQLDAQVKGLKDVTLRMAAMRSNIEETLDHAKVSVSVSQTALDHAHESEVLVKEVEDAMKSITDSSRKMQVIIETIEGIAFQTNLLALNASVEAARAGEQGRGFSVVAGEVRNLAQRSADAAKEISSLIKESDNRVALGAEKVNLSGELLSKITQSNSEVCANFERVNISIKAQFDRVREASDGVTDVGDNIQQCARILNRINSNMDGVNEQAENLNRMIGRFNCYTQTT</sequence>
<evidence type="ECO:0000259" key="6">
    <source>
        <dbReference type="PROSITE" id="PS50885"/>
    </source>
</evidence>
<evidence type="ECO:0000256" key="4">
    <source>
        <dbReference type="SAM" id="Phobius"/>
    </source>
</evidence>
<dbReference type="RefSeq" id="WP_165012133.1">
    <property type="nucleotide sequence ID" value="NZ_JAALDL010000003.1"/>
</dbReference>
<evidence type="ECO:0000313" key="8">
    <source>
        <dbReference type="Proteomes" id="UP000473008"/>
    </source>
</evidence>
<evidence type="ECO:0000256" key="3">
    <source>
        <dbReference type="PROSITE-ProRule" id="PRU00284"/>
    </source>
</evidence>
<evidence type="ECO:0000313" key="7">
    <source>
        <dbReference type="EMBL" id="NGN97104.1"/>
    </source>
</evidence>
<feature type="domain" description="HAMP" evidence="6">
    <location>
        <begin position="424"/>
        <end position="477"/>
    </location>
</feature>
<organism evidence="7 8">
    <name type="scientific">Grimontia sedimenti</name>
    <dbReference type="NCBI Taxonomy" id="2711294"/>
    <lineage>
        <taxon>Bacteria</taxon>
        <taxon>Pseudomonadati</taxon>
        <taxon>Pseudomonadota</taxon>
        <taxon>Gammaproteobacteria</taxon>
        <taxon>Vibrionales</taxon>
        <taxon>Vibrionaceae</taxon>
        <taxon>Grimontia</taxon>
    </lineage>
</organism>
<dbReference type="AlphaFoldDB" id="A0A6M1R9H6"/>
<dbReference type="InterPro" id="IPR051310">
    <property type="entry name" value="MCP_chemotaxis"/>
</dbReference>
<name>A0A6M1R9H6_9GAMM</name>
<dbReference type="SMART" id="SM00304">
    <property type="entry name" value="HAMP"/>
    <property type="match status" value="4"/>
</dbReference>